<dbReference type="AlphaFoldDB" id="A0A1H4M7A5"/>
<dbReference type="GO" id="GO:0140359">
    <property type="term" value="F:ABC-type transporter activity"/>
    <property type="evidence" value="ECO:0007669"/>
    <property type="project" value="InterPro"/>
</dbReference>
<feature type="transmembrane region" description="Helical" evidence="5">
    <location>
        <begin position="30"/>
        <end position="53"/>
    </location>
</feature>
<evidence type="ECO:0000256" key="4">
    <source>
        <dbReference type="ARBA" id="ARBA00023136"/>
    </source>
</evidence>
<name>A0A1H4M7A5_9MICO</name>
<keyword evidence="2 5" id="KW-0812">Transmembrane</keyword>
<evidence type="ECO:0000256" key="3">
    <source>
        <dbReference type="ARBA" id="ARBA00022989"/>
    </source>
</evidence>
<evidence type="ECO:0000256" key="5">
    <source>
        <dbReference type="SAM" id="Phobius"/>
    </source>
</evidence>
<feature type="transmembrane region" description="Helical" evidence="5">
    <location>
        <begin position="143"/>
        <end position="168"/>
    </location>
</feature>
<dbReference type="PANTHER" id="PTHR43471">
    <property type="entry name" value="ABC TRANSPORTER PERMEASE"/>
    <property type="match status" value="1"/>
</dbReference>
<sequence length="363" mass="38634">MSTVPASPGFGQSIWLVAQREIMARLRSKAFVISTIILFVVMIGALVVGGLVAKHQSDTPVAAVGSSAALFEDVPGYDVTEVATVDEAEKLVSDGTVDAAVVPDDSPVGVRLIGETDVPTSLLTQFSISPTVTLLDENAENPLIVYFVALGFGLVFFMSAMTFGQVIAQSVVEEKQTRVVEILMSAISVRALLAGKVIGNSILAFAQIAALAVLSIIGLTVIGQNELLLGLGTPIVWFVAFFAIGFVLLAAMFAATGSMVSRQEDIGSTTTPVTMLVMIPYFLVIFFHDNPLVLTIMSYVPFSAPVGMPMRLFLGTAQWWEPILSLVVLAASAALVVMLGSRIYENSLLKMGSRVKWGDALKR</sequence>
<keyword evidence="8" id="KW-1185">Reference proteome</keyword>
<dbReference type="Proteomes" id="UP000199183">
    <property type="component" value="Unassembled WGS sequence"/>
</dbReference>
<evidence type="ECO:0000259" key="6">
    <source>
        <dbReference type="Pfam" id="PF12698"/>
    </source>
</evidence>
<evidence type="ECO:0000256" key="1">
    <source>
        <dbReference type="ARBA" id="ARBA00004141"/>
    </source>
</evidence>
<dbReference type="EMBL" id="FNRY01000001">
    <property type="protein sequence ID" value="SEB78375.1"/>
    <property type="molecule type" value="Genomic_DNA"/>
</dbReference>
<dbReference type="GO" id="GO:0016020">
    <property type="term" value="C:membrane"/>
    <property type="evidence" value="ECO:0007669"/>
    <property type="project" value="UniProtKB-SubCell"/>
</dbReference>
<dbReference type="InterPro" id="IPR013525">
    <property type="entry name" value="ABC2_TM"/>
</dbReference>
<keyword evidence="3 5" id="KW-1133">Transmembrane helix</keyword>
<evidence type="ECO:0000313" key="8">
    <source>
        <dbReference type="Proteomes" id="UP000199183"/>
    </source>
</evidence>
<dbReference type="PANTHER" id="PTHR43471:SF3">
    <property type="entry name" value="ABC TRANSPORTER PERMEASE PROTEIN NATB"/>
    <property type="match status" value="1"/>
</dbReference>
<proteinExistence type="predicted"/>
<feature type="transmembrane region" description="Helical" evidence="5">
    <location>
        <begin position="202"/>
        <end position="223"/>
    </location>
</feature>
<gene>
    <name evidence="7" type="ORF">SAMN04489806_1767</name>
</gene>
<feature type="transmembrane region" description="Helical" evidence="5">
    <location>
        <begin position="235"/>
        <end position="255"/>
    </location>
</feature>
<feature type="domain" description="ABC-2 type transporter transmembrane" evidence="6">
    <location>
        <begin position="129"/>
        <end position="340"/>
    </location>
</feature>
<protein>
    <submittedName>
        <fullName evidence="7">ABC-2 type transport system permease protein</fullName>
    </submittedName>
</protein>
<evidence type="ECO:0000256" key="2">
    <source>
        <dbReference type="ARBA" id="ARBA00022692"/>
    </source>
</evidence>
<dbReference type="RefSeq" id="WP_143034013.1">
    <property type="nucleotide sequence ID" value="NZ_FNRY01000001.1"/>
</dbReference>
<feature type="transmembrane region" description="Helical" evidence="5">
    <location>
        <begin position="322"/>
        <end position="344"/>
    </location>
</feature>
<feature type="transmembrane region" description="Helical" evidence="5">
    <location>
        <begin position="276"/>
        <end position="302"/>
    </location>
</feature>
<reference evidence="7 8" key="1">
    <citation type="submission" date="2016-10" db="EMBL/GenBank/DDBJ databases">
        <authorList>
            <person name="de Groot N.N."/>
        </authorList>
    </citation>
    <scope>NUCLEOTIDE SEQUENCE [LARGE SCALE GENOMIC DNA]</scope>
    <source>
        <strain evidence="7 8">DSM 21799</strain>
    </source>
</reference>
<dbReference type="STRING" id="640635.SAMN04489806_1767"/>
<comment type="subcellular location">
    <subcellularLocation>
        <location evidence="1">Membrane</location>
        <topology evidence="1">Multi-pass membrane protein</topology>
    </subcellularLocation>
</comment>
<evidence type="ECO:0000313" key="7">
    <source>
        <dbReference type="EMBL" id="SEB78375.1"/>
    </source>
</evidence>
<keyword evidence="4 5" id="KW-0472">Membrane</keyword>
<dbReference type="Pfam" id="PF12698">
    <property type="entry name" value="ABC2_membrane_3"/>
    <property type="match status" value="1"/>
</dbReference>
<dbReference type="OrthoDB" id="3268959at2"/>
<organism evidence="7 8">
    <name type="scientific">Paramicrobacterium humi</name>
    <dbReference type="NCBI Taxonomy" id="640635"/>
    <lineage>
        <taxon>Bacteria</taxon>
        <taxon>Bacillati</taxon>
        <taxon>Actinomycetota</taxon>
        <taxon>Actinomycetes</taxon>
        <taxon>Micrococcales</taxon>
        <taxon>Microbacteriaceae</taxon>
        <taxon>Paramicrobacterium</taxon>
    </lineage>
</organism>
<accession>A0A1H4M7A5</accession>